<name>A0A6H1ZCF2_9ZZZZ</name>
<organism evidence="1">
    <name type="scientific">viral metagenome</name>
    <dbReference type="NCBI Taxonomy" id="1070528"/>
    <lineage>
        <taxon>unclassified sequences</taxon>
        <taxon>metagenomes</taxon>
        <taxon>organismal metagenomes</taxon>
    </lineage>
</organism>
<gene>
    <name evidence="1" type="ORF">TM448A00186_0051</name>
    <name evidence="2" type="ORF">TM448B01012_0019</name>
</gene>
<evidence type="ECO:0000313" key="1">
    <source>
        <dbReference type="EMBL" id="QJA45139.1"/>
    </source>
</evidence>
<proteinExistence type="predicted"/>
<sequence length="149" mass="17104">MNTLRNMQVVTKTLEEQYRGAQGKLLVDAFIKPLAEKLLPYFIGRTYLIQENSSGIYTIVFQDRNLVKPDIILYVAKERDKFVLVTDLEKYVCGTNLPLDFTGFTGTLLKTSDYCTPLSDISIEDIVLHLNNLKSLKKEKQEAGNRIYY</sequence>
<accession>A0A6H1ZCF2</accession>
<dbReference type="EMBL" id="MT144687">
    <property type="protein sequence ID" value="QJH97454.1"/>
    <property type="molecule type" value="Genomic_DNA"/>
</dbReference>
<reference evidence="1" key="1">
    <citation type="submission" date="2020-03" db="EMBL/GenBank/DDBJ databases">
        <title>The deep terrestrial virosphere.</title>
        <authorList>
            <person name="Holmfeldt K."/>
            <person name="Nilsson E."/>
            <person name="Simone D."/>
            <person name="Lopez-Fernandez M."/>
            <person name="Wu X."/>
            <person name="de Brujin I."/>
            <person name="Lundin D."/>
            <person name="Andersson A."/>
            <person name="Bertilsson S."/>
            <person name="Dopson M."/>
        </authorList>
    </citation>
    <scope>NUCLEOTIDE SEQUENCE</scope>
    <source>
        <strain evidence="1">TM448A00186</strain>
        <strain evidence="2">TM448B01012</strain>
    </source>
</reference>
<dbReference type="AlphaFoldDB" id="A0A6H1ZCF2"/>
<protein>
    <submittedName>
        <fullName evidence="1">Uncharacterized protein</fullName>
    </submittedName>
</protein>
<dbReference type="EMBL" id="MT143986">
    <property type="protein sequence ID" value="QJA45139.1"/>
    <property type="molecule type" value="Genomic_DNA"/>
</dbReference>
<evidence type="ECO:0000313" key="2">
    <source>
        <dbReference type="EMBL" id="QJH97454.1"/>
    </source>
</evidence>